<sequence>MFGNTKENIAVHNNAGKKTPATLRLWPTPMQTPQFLRKLKTLLRLFTTGSTMKRALDFSF</sequence>
<gene>
    <name evidence="1" type="ORF">F2Q68_00024183</name>
</gene>
<dbReference type="EMBL" id="QGKW02001911">
    <property type="protein sequence ID" value="KAF2566740.1"/>
    <property type="molecule type" value="Genomic_DNA"/>
</dbReference>
<dbReference type="Proteomes" id="UP000712281">
    <property type="component" value="Unassembled WGS sequence"/>
</dbReference>
<evidence type="ECO:0000313" key="1">
    <source>
        <dbReference type="EMBL" id="KAF2566740.1"/>
    </source>
</evidence>
<name>A0A8S9IA73_BRACR</name>
<comment type="caution">
    <text evidence="1">The sequence shown here is derived from an EMBL/GenBank/DDBJ whole genome shotgun (WGS) entry which is preliminary data.</text>
</comment>
<evidence type="ECO:0000313" key="2">
    <source>
        <dbReference type="Proteomes" id="UP000712281"/>
    </source>
</evidence>
<proteinExistence type="predicted"/>
<reference evidence="1" key="1">
    <citation type="submission" date="2019-12" db="EMBL/GenBank/DDBJ databases">
        <title>Genome sequencing and annotation of Brassica cretica.</title>
        <authorList>
            <person name="Studholme D.J."/>
            <person name="Sarris P.F."/>
        </authorList>
    </citation>
    <scope>NUCLEOTIDE SEQUENCE</scope>
    <source>
        <strain evidence="1">PFS-001/15</strain>
        <tissue evidence="1">Leaf</tissue>
    </source>
</reference>
<organism evidence="1 2">
    <name type="scientific">Brassica cretica</name>
    <name type="common">Mustard</name>
    <dbReference type="NCBI Taxonomy" id="69181"/>
    <lineage>
        <taxon>Eukaryota</taxon>
        <taxon>Viridiplantae</taxon>
        <taxon>Streptophyta</taxon>
        <taxon>Embryophyta</taxon>
        <taxon>Tracheophyta</taxon>
        <taxon>Spermatophyta</taxon>
        <taxon>Magnoliopsida</taxon>
        <taxon>eudicotyledons</taxon>
        <taxon>Gunneridae</taxon>
        <taxon>Pentapetalae</taxon>
        <taxon>rosids</taxon>
        <taxon>malvids</taxon>
        <taxon>Brassicales</taxon>
        <taxon>Brassicaceae</taxon>
        <taxon>Brassiceae</taxon>
        <taxon>Brassica</taxon>
    </lineage>
</organism>
<accession>A0A8S9IA73</accession>
<protein>
    <submittedName>
        <fullName evidence="1">Uncharacterized protein</fullName>
    </submittedName>
</protein>
<dbReference type="AlphaFoldDB" id="A0A8S9IA73"/>